<proteinExistence type="predicted"/>
<comment type="caution">
    <text evidence="1">The sequence shown here is derived from an EMBL/GenBank/DDBJ whole genome shotgun (WGS) entry which is preliminary data.</text>
</comment>
<dbReference type="RefSeq" id="WP_248682036.1">
    <property type="nucleotide sequence ID" value="NZ_JALPRY010000006.1"/>
</dbReference>
<protein>
    <submittedName>
        <fullName evidence="1">Uncharacterized protein</fullName>
    </submittedName>
</protein>
<gene>
    <name evidence="1" type="ORF">M0654_04630</name>
</gene>
<dbReference type="Proteomes" id="UP001202827">
    <property type="component" value="Unassembled WGS sequence"/>
</dbReference>
<reference evidence="1 2" key="1">
    <citation type="submission" date="2022-04" db="EMBL/GenBank/DDBJ databases">
        <title>Rhizobium coralii sp. nov., isolated from coral Turbinaria peltata.</title>
        <authorList>
            <person name="Sun H."/>
        </authorList>
    </citation>
    <scope>NUCLEOTIDE SEQUENCE [LARGE SCALE GENOMIC DNA]</scope>
    <source>
        <strain evidence="1 2">NTR19</strain>
    </source>
</reference>
<evidence type="ECO:0000313" key="1">
    <source>
        <dbReference type="EMBL" id="MCK8779265.1"/>
    </source>
</evidence>
<sequence length="120" mass="13699">MAAEYPNTPDGRYFIVRGRLWRRSNPALTEKEREHLVKELMSARRAVRDAKHDEHAMAQARKDVDKAKVALGERGPVWWSDGVPDLNRHLVKNTPYAAWFNGLLKSSDTPQNHEAKGKPS</sequence>
<keyword evidence="2" id="KW-1185">Reference proteome</keyword>
<organism evidence="1 2">
    <name type="scientific">Neorhizobium turbinariae</name>
    <dbReference type="NCBI Taxonomy" id="2937795"/>
    <lineage>
        <taxon>Bacteria</taxon>
        <taxon>Pseudomonadati</taxon>
        <taxon>Pseudomonadota</taxon>
        <taxon>Alphaproteobacteria</taxon>
        <taxon>Hyphomicrobiales</taxon>
        <taxon>Rhizobiaceae</taxon>
        <taxon>Rhizobium/Agrobacterium group</taxon>
        <taxon>Neorhizobium</taxon>
    </lineage>
</organism>
<name>A0ABT0IN13_9HYPH</name>
<dbReference type="EMBL" id="JALPRY010000006">
    <property type="protein sequence ID" value="MCK8779265.1"/>
    <property type="molecule type" value="Genomic_DNA"/>
</dbReference>
<accession>A0ABT0IN13</accession>
<evidence type="ECO:0000313" key="2">
    <source>
        <dbReference type="Proteomes" id="UP001202827"/>
    </source>
</evidence>